<dbReference type="Proteomes" id="UP000292452">
    <property type="component" value="Unassembled WGS sequence"/>
</dbReference>
<dbReference type="AlphaFoldDB" id="A0A4Q9I1T5"/>
<dbReference type="EMBL" id="SIXH01000002">
    <property type="protein sequence ID" value="TBO61582.1"/>
    <property type="molecule type" value="Genomic_DNA"/>
</dbReference>
<evidence type="ECO:0000256" key="1">
    <source>
        <dbReference type="SAM" id="MobiDB-lite"/>
    </source>
</evidence>
<gene>
    <name evidence="2" type="ORF">EYS09_00395</name>
</gene>
<keyword evidence="3" id="KW-1185">Reference proteome</keyword>
<accession>A0A4Q9I1T5</accession>
<reference evidence="2 3" key="1">
    <citation type="submission" date="2019-02" db="EMBL/GenBank/DDBJ databases">
        <title>Draft Genome Sequence of Streptomyces sp. AM-2504, identified by 16S rRNA comparative analysis as a Streptomyces Kasugaensis strain.</title>
        <authorList>
            <person name="Napolioni V."/>
            <person name="Giuliodori A.M."/>
            <person name="Spurio R."/>
            <person name="Fabbretti A."/>
        </authorList>
    </citation>
    <scope>NUCLEOTIDE SEQUENCE [LARGE SCALE GENOMIC DNA]</scope>
    <source>
        <strain evidence="2 3">AM-2504</strain>
    </source>
</reference>
<dbReference type="RefSeq" id="WP_131121794.1">
    <property type="nucleotide sequence ID" value="NZ_SIXH01000002.1"/>
</dbReference>
<feature type="region of interest" description="Disordered" evidence="1">
    <location>
        <begin position="1"/>
        <end position="32"/>
    </location>
</feature>
<protein>
    <submittedName>
        <fullName evidence="2">Uncharacterized protein</fullName>
    </submittedName>
</protein>
<comment type="caution">
    <text evidence="2">The sequence shown here is derived from an EMBL/GenBank/DDBJ whole genome shotgun (WGS) entry which is preliminary data.</text>
</comment>
<organism evidence="2 3">
    <name type="scientific">Streptomyces kasugaensis</name>
    <dbReference type="NCBI Taxonomy" id="1946"/>
    <lineage>
        <taxon>Bacteria</taxon>
        <taxon>Bacillati</taxon>
        <taxon>Actinomycetota</taxon>
        <taxon>Actinomycetes</taxon>
        <taxon>Kitasatosporales</taxon>
        <taxon>Streptomycetaceae</taxon>
        <taxon>Streptomyces</taxon>
    </lineage>
</organism>
<name>A0A4Q9I1T5_STRKA</name>
<evidence type="ECO:0000313" key="2">
    <source>
        <dbReference type="EMBL" id="TBO61582.1"/>
    </source>
</evidence>
<evidence type="ECO:0000313" key="3">
    <source>
        <dbReference type="Proteomes" id="UP000292452"/>
    </source>
</evidence>
<proteinExistence type="predicted"/>
<sequence length="130" mass="13975">MEEEDETRDGPARARLGGVVEPPPGAPPGTVQVVTGTRTRQVNDQEAQDFGISTERARLEIEHAFYDAEDDVLRRTVTVDYNGQPYATSPSTAASGSSSAWCGAIPYACAARSVRFVMPWCAAIGATARW</sequence>